<dbReference type="Pfam" id="PF00076">
    <property type="entry name" value="RRM_1"/>
    <property type="match status" value="2"/>
</dbReference>
<evidence type="ECO:0000256" key="4">
    <source>
        <dbReference type="SAM" id="MobiDB-lite"/>
    </source>
</evidence>
<dbReference type="SMART" id="SM00343">
    <property type="entry name" value="ZnF_C2HC"/>
    <property type="match status" value="4"/>
</dbReference>
<dbReference type="InterPro" id="IPR000504">
    <property type="entry name" value="RRM_dom"/>
</dbReference>
<dbReference type="GO" id="GO:0009524">
    <property type="term" value="C:phragmoplast"/>
    <property type="evidence" value="ECO:0007669"/>
    <property type="project" value="EnsemblPlants"/>
</dbReference>
<name>A0A2P6SK36_ROSCH</name>
<sequence>MVLSNRKLKQQLREKIADSLLTFEIVKSDPSNDGSANPDPNPQQPQSLRALLGSANPKPSLSKRAKRRKIAALRGPAASGSGGNFEENEGDEIRSEELGVEKEKSGALGSEGNGDLKKEIGSESLGKKKKEKSGDLGAEGNGDLEEEKSEIGSESSRKKKRKRDEEEKSGDLSSEENGGVKEAKKPKKKKPKWKKKKEAKSEEEKGFEVVREDKKGFEVVREEQSVNETTMETERQANGEVTTKVYVGGIPYYSTEDDIRSYFESCGSITEIDCMKFPDSGKFKGIAIISFRTEAAAKRALALDGADMGGLFLKIQPYKTTRVNKVVNKVSDFAPKIVEGYNRIYVGNLSWDITEDELRKLFSDCKISSINFGMDKETGEFRGYAHVEFSDSLSLTMALKLDQKIVLGRPVKISCAVPLRKPGIHPKSVSTTTGTPSEAVATTASAGADNTGLSAISGKLKRRTCYECGEKGHVSSLCPMKQPVNVVDTNASYTEPVMSTSMILESVTTSTEAANTDLSSVSGKIKRRTCYECGEKGHVSTACPKKQSAGAIIDTNATPTTPVHTITSPVWESVAITPSTGVDNTGLSSISGKIKRRTCYECGEKGHVSTACPNKQYALPIETTASHMKPVPTTPTPLLESAATTTSTEPDNAGLSSISGKIKRRTCYECGEKGHISSACPKKQSVDNNAS</sequence>
<evidence type="ECO:0000256" key="3">
    <source>
        <dbReference type="PROSITE-ProRule" id="PRU00176"/>
    </source>
</evidence>
<dbReference type="GO" id="GO:0003729">
    <property type="term" value="F:mRNA binding"/>
    <property type="evidence" value="ECO:0007669"/>
    <property type="project" value="EnsemblPlants"/>
</dbReference>
<evidence type="ECO:0000313" key="7">
    <source>
        <dbReference type="EMBL" id="PRQ59045.1"/>
    </source>
</evidence>
<keyword evidence="1 3" id="KW-0694">RNA-binding</keyword>
<dbReference type="Pfam" id="PF00098">
    <property type="entry name" value="zf-CCHC"/>
    <property type="match status" value="4"/>
</dbReference>
<evidence type="ECO:0000256" key="1">
    <source>
        <dbReference type="ARBA" id="ARBA00022884"/>
    </source>
</evidence>
<dbReference type="SUPFAM" id="SSF57756">
    <property type="entry name" value="Retrovirus zinc finger-like domains"/>
    <property type="match status" value="4"/>
</dbReference>
<dbReference type="GO" id="GO:0008270">
    <property type="term" value="F:zinc ion binding"/>
    <property type="evidence" value="ECO:0007669"/>
    <property type="project" value="UniProtKB-KW"/>
</dbReference>
<gene>
    <name evidence="7" type="ORF">RchiOBHm_Chr1g0365851</name>
</gene>
<dbReference type="Proteomes" id="UP000238479">
    <property type="component" value="Chromosome 1"/>
</dbReference>
<keyword evidence="2" id="KW-0863">Zinc-finger</keyword>
<feature type="region of interest" description="Disordered" evidence="4">
    <location>
        <begin position="627"/>
        <end position="656"/>
    </location>
</feature>
<keyword evidence="2" id="KW-0479">Metal-binding</keyword>
<dbReference type="OMA" id="SNAYEDN"/>
<dbReference type="InterPro" id="IPR035979">
    <property type="entry name" value="RBD_domain_sf"/>
</dbReference>
<protein>
    <submittedName>
        <fullName evidence="7">Putative transcription factor interactor and regulator CCHC(Zn) family</fullName>
    </submittedName>
</protein>
<dbReference type="PANTHER" id="PTHR23236:SF24">
    <property type="entry name" value="PHRAGMOPLASTIN INTERACTING PROTEIN 1"/>
    <property type="match status" value="1"/>
</dbReference>
<dbReference type="SMART" id="SM00360">
    <property type="entry name" value="RRM"/>
    <property type="match status" value="2"/>
</dbReference>
<dbReference type="AlphaFoldDB" id="A0A2P6SK36"/>
<feature type="compositionally biased region" description="Polar residues" evidence="4">
    <location>
        <begin position="642"/>
        <end position="656"/>
    </location>
</feature>
<feature type="compositionally biased region" description="Basic and acidic residues" evidence="4">
    <location>
        <begin position="91"/>
        <end position="105"/>
    </location>
</feature>
<dbReference type="EMBL" id="PDCK01000039">
    <property type="protein sequence ID" value="PRQ59045.1"/>
    <property type="molecule type" value="Genomic_DNA"/>
</dbReference>
<dbReference type="OrthoDB" id="439808at2759"/>
<feature type="domain" description="CCHC-type" evidence="6">
    <location>
        <begin position="667"/>
        <end position="682"/>
    </location>
</feature>
<dbReference type="CDD" id="cd12271">
    <property type="entry name" value="RRM1_PHIP1"/>
    <property type="match status" value="1"/>
</dbReference>
<dbReference type="Gene3D" id="4.10.60.10">
    <property type="entry name" value="Zinc finger, CCHC-type"/>
    <property type="match status" value="4"/>
</dbReference>
<feature type="compositionally biased region" description="Basic residues" evidence="4">
    <location>
        <begin position="184"/>
        <end position="198"/>
    </location>
</feature>
<evidence type="ECO:0000256" key="2">
    <source>
        <dbReference type="PROSITE-ProRule" id="PRU00047"/>
    </source>
</evidence>
<dbReference type="InterPro" id="IPR034361">
    <property type="entry name" value="PHIP1_RRM1"/>
</dbReference>
<dbReference type="PROSITE" id="PS50158">
    <property type="entry name" value="ZF_CCHC"/>
    <property type="match status" value="4"/>
</dbReference>
<evidence type="ECO:0000259" key="6">
    <source>
        <dbReference type="PROSITE" id="PS50158"/>
    </source>
</evidence>
<dbReference type="PANTHER" id="PTHR23236">
    <property type="entry name" value="EUKARYOTIC TRANSLATION INITIATION FACTOR 4B/4H"/>
    <property type="match status" value="1"/>
</dbReference>
<evidence type="ECO:0000259" key="5">
    <source>
        <dbReference type="PROSITE" id="PS50102"/>
    </source>
</evidence>
<organism evidence="7 8">
    <name type="scientific">Rosa chinensis</name>
    <name type="common">China rose</name>
    <dbReference type="NCBI Taxonomy" id="74649"/>
    <lineage>
        <taxon>Eukaryota</taxon>
        <taxon>Viridiplantae</taxon>
        <taxon>Streptophyta</taxon>
        <taxon>Embryophyta</taxon>
        <taxon>Tracheophyta</taxon>
        <taxon>Spermatophyta</taxon>
        <taxon>Magnoliopsida</taxon>
        <taxon>eudicotyledons</taxon>
        <taxon>Gunneridae</taxon>
        <taxon>Pentapetalae</taxon>
        <taxon>rosids</taxon>
        <taxon>fabids</taxon>
        <taxon>Rosales</taxon>
        <taxon>Rosaceae</taxon>
        <taxon>Rosoideae</taxon>
        <taxon>Rosoideae incertae sedis</taxon>
        <taxon>Rosa</taxon>
    </lineage>
</organism>
<evidence type="ECO:0000313" key="8">
    <source>
        <dbReference type="Proteomes" id="UP000238479"/>
    </source>
</evidence>
<feature type="domain" description="CCHC-type" evidence="6">
    <location>
        <begin position="465"/>
        <end position="479"/>
    </location>
</feature>
<dbReference type="InterPro" id="IPR012677">
    <property type="entry name" value="Nucleotide-bd_a/b_plait_sf"/>
</dbReference>
<keyword evidence="2" id="KW-0862">Zinc</keyword>
<dbReference type="SUPFAM" id="SSF54928">
    <property type="entry name" value="RNA-binding domain, RBD"/>
    <property type="match status" value="2"/>
</dbReference>
<accession>A0A2P6SK36</accession>
<feature type="compositionally biased region" description="Basic residues" evidence="4">
    <location>
        <begin position="61"/>
        <end position="71"/>
    </location>
</feature>
<feature type="region of interest" description="Disordered" evidence="4">
    <location>
        <begin position="27"/>
        <end position="207"/>
    </location>
</feature>
<dbReference type="Gramene" id="PRQ59045">
    <property type="protein sequence ID" value="PRQ59045"/>
    <property type="gene ID" value="RchiOBHm_Chr1g0365851"/>
</dbReference>
<proteinExistence type="predicted"/>
<dbReference type="GO" id="GO:0000914">
    <property type="term" value="P:phragmoplast assembly"/>
    <property type="evidence" value="ECO:0007669"/>
    <property type="project" value="EnsemblPlants"/>
</dbReference>
<dbReference type="PROSITE" id="PS50102">
    <property type="entry name" value="RRM"/>
    <property type="match status" value="2"/>
</dbReference>
<reference evidence="7 8" key="1">
    <citation type="journal article" date="2018" name="Nat. Genet.">
        <title>The Rosa genome provides new insights in the design of modern roses.</title>
        <authorList>
            <person name="Bendahmane M."/>
        </authorList>
    </citation>
    <scope>NUCLEOTIDE SEQUENCE [LARGE SCALE GENOMIC DNA]</scope>
    <source>
        <strain evidence="8">cv. Old Blush</strain>
    </source>
</reference>
<feature type="domain" description="CCHC-type" evidence="6">
    <location>
        <begin position="599"/>
        <end position="614"/>
    </location>
</feature>
<feature type="domain" description="CCHC-type" evidence="6">
    <location>
        <begin position="530"/>
        <end position="545"/>
    </location>
</feature>
<dbReference type="STRING" id="74649.A0A2P6SK36"/>
<feature type="domain" description="RRM" evidence="5">
    <location>
        <begin position="243"/>
        <end position="320"/>
    </location>
</feature>
<comment type="caution">
    <text evidence="7">The sequence shown here is derived from an EMBL/GenBank/DDBJ whole genome shotgun (WGS) entry which is preliminary data.</text>
</comment>
<feature type="domain" description="RRM" evidence="5">
    <location>
        <begin position="342"/>
        <end position="418"/>
    </location>
</feature>
<dbReference type="InterPro" id="IPR001878">
    <property type="entry name" value="Znf_CCHC"/>
</dbReference>
<dbReference type="Gene3D" id="3.30.70.330">
    <property type="match status" value="2"/>
</dbReference>
<dbReference type="InterPro" id="IPR036875">
    <property type="entry name" value="Znf_CCHC_sf"/>
</dbReference>
<keyword evidence="8" id="KW-1185">Reference proteome</keyword>
<dbReference type="GO" id="GO:0009920">
    <property type="term" value="P:cell plate formation involved in plant-type cell wall biogenesis"/>
    <property type="evidence" value="ECO:0007669"/>
    <property type="project" value="EnsemblPlants"/>
</dbReference>